<dbReference type="Gene3D" id="3.40.50.2300">
    <property type="match status" value="2"/>
</dbReference>
<dbReference type="RefSeq" id="WP_348265104.1">
    <property type="nucleotide sequence ID" value="NZ_CP121196.1"/>
</dbReference>
<dbReference type="InterPro" id="IPR046335">
    <property type="entry name" value="LacI/GalR-like_sensor"/>
</dbReference>
<dbReference type="PANTHER" id="PTHR30146">
    <property type="entry name" value="LACI-RELATED TRANSCRIPTIONAL REPRESSOR"/>
    <property type="match status" value="1"/>
</dbReference>
<evidence type="ECO:0000313" key="6">
    <source>
        <dbReference type="EMBL" id="XBH19882.1"/>
    </source>
</evidence>
<dbReference type="CDD" id="cd06267">
    <property type="entry name" value="PBP1_LacI_sugar_binding-like"/>
    <property type="match status" value="1"/>
</dbReference>
<feature type="domain" description="HTH lacI-type" evidence="5">
    <location>
        <begin position="9"/>
        <end position="66"/>
    </location>
</feature>
<dbReference type="GO" id="GO:0003700">
    <property type="term" value="F:DNA-binding transcription factor activity"/>
    <property type="evidence" value="ECO:0007669"/>
    <property type="project" value="TreeGrafter"/>
</dbReference>
<sequence length="369" mass="40460">MVQRKSGHVTLLDIAQACGYSVSTVSIVLSEAPLSQNVAASTRDRIRKMATQLGYHPDAYARSLRRRRSQTIAVLAYDLSDPFCIPIVHGIQAGLQPGDYLPLLVDAQTQRKLFDSYLRMILERRAEGVIVIASWIFQETNLLEDVEKNQVPIVIVGRDLTPKKISSLLVDNEAGGALAMRHLIDLGHRQIAIVRGPEELFDTEPRWAGVQRTAVDAGIHLDRRLVFQLPNLTDSISGFEGGLRFSKEMIASGRAFTAVLAFDDLTALGVIRGLSDAGLNVPGDCSVVGFDDVLPAAVSTPGVTTIRQPLHEMGLMASEWTLEALKSREQNRKPVKLYKAPPELVVRTSTAPRMPASRRSGPPKSRLTI</sequence>
<dbReference type="Pfam" id="PF00356">
    <property type="entry name" value="LacI"/>
    <property type="match status" value="1"/>
</dbReference>
<reference evidence="6" key="1">
    <citation type="submission" date="2023-03" db="EMBL/GenBank/DDBJ databases">
        <title>Edaphobacter sp.</title>
        <authorList>
            <person name="Huber K.J."/>
            <person name="Papendorf J."/>
            <person name="Pilke C."/>
            <person name="Bunk B."/>
            <person name="Sproeer C."/>
            <person name="Pester M."/>
        </authorList>
    </citation>
    <scope>NUCLEOTIDE SEQUENCE</scope>
    <source>
        <strain evidence="6">DSM 110680</strain>
    </source>
</reference>
<dbReference type="Pfam" id="PF13377">
    <property type="entry name" value="Peripla_BP_3"/>
    <property type="match status" value="1"/>
</dbReference>
<dbReference type="EMBL" id="CP121196">
    <property type="protein sequence ID" value="XBH19882.1"/>
    <property type="molecule type" value="Genomic_DNA"/>
</dbReference>
<protein>
    <submittedName>
        <fullName evidence="6">LacI family DNA-binding transcriptional regulator</fullName>
    </submittedName>
</protein>
<dbReference type="Gene3D" id="1.10.260.40">
    <property type="entry name" value="lambda repressor-like DNA-binding domains"/>
    <property type="match status" value="1"/>
</dbReference>
<evidence type="ECO:0000256" key="1">
    <source>
        <dbReference type="ARBA" id="ARBA00023015"/>
    </source>
</evidence>
<dbReference type="SMART" id="SM00354">
    <property type="entry name" value="HTH_LACI"/>
    <property type="match status" value="1"/>
</dbReference>
<dbReference type="InterPro" id="IPR010982">
    <property type="entry name" value="Lambda_DNA-bd_dom_sf"/>
</dbReference>
<keyword evidence="2 6" id="KW-0238">DNA-binding</keyword>
<dbReference type="InterPro" id="IPR000843">
    <property type="entry name" value="HTH_LacI"/>
</dbReference>
<dbReference type="GO" id="GO:0000976">
    <property type="term" value="F:transcription cis-regulatory region binding"/>
    <property type="evidence" value="ECO:0007669"/>
    <property type="project" value="TreeGrafter"/>
</dbReference>
<proteinExistence type="predicted"/>
<name>A0AAU7DP09_9BACT</name>
<accession>A0AAU7DP09</accession>
<dbReference type="PANTHER" id="PTHR30146:SF109">
    <property type="entry name" value="HTH-TYPE TRANSCRIPTIONAL REGULATOR GALS"/>
    <property type="match status" value="1"/>
</dbReference>
<dbReference type="InterPro" id="IPR028082">
    <property type="entry name" value="Peripla_BP_I"/>
</dbReference>
<dbReference type="CDD" id="cd01392">
    <property type="entry name" value="HTH_LacI"/>
    <property type="match status" value="1"/>
</dbReference>
<feature type="region of interest" description="Disordered" evidence="4">
    <location>
        <begin position="348"/>
        <end position="369"/>
    </location>
</feature>
<evidence type="ECO:0000256" key="4">
    <source>
        <dbReference type="SAM" id="MobiDB-lite"/>
    </source>
</evidence>
<organism evidence="6">
    <name type="scientific">Telmatobacter sp. DSM 110680</name>
    <dbReference type="NCBI Taxonomy" id="3036704"/>
    <lineage>
        <taxon>Bacteria</taxon>
        <taxon>Pseudomonadati</taxon>
        <taxon>Acidobacteriota</taxon>
        <taxon>Terriglobia</taxon>
        <taxon>Terriglobales</taxon>
        <taxon>Acidobacteriaceae</taxon>
        <taxon>Telmatobacter</taxon>
    </lineage>
</organism>
<dbReference type="SUPFAM" id="SSF47413">
    <property type="entry name" value="lambda repressor-like DNA-binding domains"/>
    <property type="match status" value="1"/>
</dbReference>
<dbReference type="SUPFAM" id="SSF53822">
    <property type="entry name" value="Periplasmic binding protein-like I"/>
    <property type="match status" value="1"/>
</dbReference>
<evidence type="ECO:0000259" key="5">
    <source>
        <dbReference type="PROSITE" id="PS50932"/>
    </source>
</evidence>
<keyword evidence="1" id="KW-0805">Transcription regulation</keyword>
<evidence type="ECO:0000256" key="2">
    <source>
        <dbReference type="ARBA" id="ARBA00023125"/>
    </source>
</evidence>
<keyword evidence="3" id="KW-0804">Transcription</keyword>
<evidence type="ECO:0000256" key="3">
    <source>
        <dbReference type="ARBA" id="ARBA00023163"/>
    </source>
</evidence>
<dbReference type="AlphaFoldDB" id="A0AAU7DP09"/>
<dbReference type="PROSITE" id="PS50932">
    <property type="entry name" value="HTH_LACI_2"/>
    <property type="match status" value="1"/>
</dbReference>
<gene>
    <name evidence="6" type="ORF">P8935_11310</name>
</gene>